<proteinExistence type="inferred from homology"/>
<dbReference type="InterPro" id="IPR023346">
    <property type="entry name" value="Lysozyme-like_dom_sf"/>
</dbReference>
<dbReference type="PANTHER" id="PTHR37423:SF2">
    <property type="entry name" value="MEMBRANE-BOUND LYTIC MUREIN TRANSGLYCOSYLASE C"/>
    <property type="match status" value="1"/>
</dbReference>
<name>A0ABQ5UIX6_9HYPH</name>
<keyword evidence="3" id="KW-0732">Signal</keyword>
<sequence>MRRLGLVVLALLSGLIAPRAATPESNEPTQSCFTLSKEENVCITEPDYVADVCTAISAYAGHWQLPEAFFARLIWQESRFDPFAISPAGAQGIAQFMPGTARLRRLDDPFDPSPALAKSAEYLRELELKYGNLGLAAAAYNAGENRISGVVQIGRGVPRETRAFVSIITGRPIDYWLDEPSEAVDYTLHPERDFHAACVDMASATPMPDFGPEPAGWQPWGVLIFQNASRQIVTHRFEAVQARFPDVLGSEPMMLITARNPNFGNQTRFSAMVGRPTRAEAQSLCTALLRAGGNCVVRKNGD</sequence>
<keyword evidence="6" id="KW-1185">Reference proteome</keyword>
<dbReference type="Gene3D" id="1.10.530.10">
    <property type="match status" value="1"/>
</dbReference>
<comment type="caution">
    <text evidence="5">The sequence shown here is derived from an EMBL/GenBank/DDBJ whole genome shotgun (WGS) entry which is preliminary data.</text>
</comment>
<evidence type="ECO:0000313" key="5">
    <source>
        <dbReference type="EMBL" id="GLQ11780.1"/>
    </source>
</evidence>
<evidence type="ECO:0000313" key="6">
    <source>
        <dbReference type="Proteomes" id="UP001161406"/>
    </source>
</evidence>
<dbReference type="CDD" id="cd00254">
    <property type="entry name" value="LT-like"/>
    <property type="match status" value="1"/>
</dbReference>
<feature type="domain" description="Transglycosylase SLT" evidence="4">
    <location>
        <begin position="56"/>
        <end position="148"/>
    </location>
</feature>
<organism evidence="5 6">
    <name type="scientific">Devosia yakushimensis</name>
    <dbReference type="NCBI Taxonomy" id="470028"/>
    <lineage>
        <taxon>Bacteria</taxon>
        <taxon>Pseudomonadati</taxon>
        <taxon>Pseudomonadota</taxon>
        <taxon>Alphaproteobacteria</taxon>
        <taxon>Hyphomicrobiales</taxon>
        <taxon>Devosiaceae</taxon>
        <taxon>Devosia</taxon>
    </lineage>
</organism>
<reference evidence="5" key="1">
    <citation type="journal article" date="2014" name="Int. J. Syst. Evol. Microbiol.">
        <title>Complete genome of a new Firmicutes species belonging to the dominant human colonic microbiota ('Ruminococcus bicirculans') reveals two chromosomes and a selective capacity to utilize plant glucans.</title>
        <authorList>
            <consortium name="NISC Comparative Sequencing Program"/>
            <person name="Wegmann U."/>
            <person name="Louis P."/>
            <person name="Goesmann A."/>
            <person name="Henrissat B."/>
            <person name="Duncan S.H."/>
            <person name="Flint H.J."/>
        </authorList>
    </citation>
    <scope>NUCLEOTIDE SEQUENCE</scope>
    <source>
        <strain evidence="5">NBRC 103855</strain>
    </source>
</reference>
<dbReference type="Pfam" id="PF01464">
    <property type="entry name" value="SLT"/>
    <property type="match status" value="1"/>
</dbReference>
<feature type="signal peptide" evidence="3">
    <location>
        <begin position="1"/>
        <end position="21"/>
    </location>
</feature>
<keyword evidence="5" id="KW-0808">Transferase</keyword>
<accession>A0ABQ5UIX6</accession>
<dbReference type="EMBL" id="BSNG01000003">
    <property type="protein sequence ID" value="GLQ11780.1"/>
    <property type="molecule type" value="Genomic_DNA"/>
</dbReference>
<evidence type="ECO:0000256" key="2">
    <source>
        <dbReference type="ARBA" id="ARBA00009387"/>
    </source>
</evidence>
<dbReference type="InterPro" id="IPR008258">
    <property type="entry name" value="Transglycosylase_SLT_dom_1"/>
</dbReference>
<gene>
    <name evidence="5" type="ORF">GCM10007913_37120</name>
</gene>
<feature type="chain" id="PRO_5045241584" evidence="3">
    <location>
        <begin position="22"/>
        <end position="302"/>
    </location>
</feature>
<comment type="similarity">
    <text evidence="2">Belongs to the virb1 family.</text>
</comment>
<dbReference type="GO" id="GO:0016740">
    <property type="term" value="F:transferase activity"/>
    <property type="evidence" value="ECO:0007669"/>
    <property type="project" value="UniProtKB-KW"/>
</dbReference>
<evidence type="ECO:0000256" key="1">
    <source>
        <dbReference type="ARBA" id="ARBA00007734"/>
    </source>
</evidence>
<protein>
    <submittedName>
        <fullName evidence="5">Glycosyl transferase</fullName>
    </submittedName>
</protein>
<dbReference type="PANTHER" id="PTHR37423">
    <property type="entry name" value="SOLUBLE LYTIC MUREIN TRANSGLYCOSYLASE-RELATED"/>
    <property type="match status" value="1"/>
</dbReference>
<evidence type="ECO:0000259" key="4">
    <source>
        <dbReference type="Pfam" id="PF01464"/>
    </source>
</evidence>
<dbReference type="Proteomes" id="UP001161406">
    <property type="component" value="Unassembled WGS sequence"/>
</dbReference>
<dbReference type="SUPFAM" id="SSF53955">
    <property type="entry name" value="Lysozyme-like"/>
    <property type="match status" value="1"/>
</dbReference>
<dbReference type="RefSeq" id="WP_284393422.1">
    <property type="nucleotide sequence ID" value="NZ_BSNG01000003.1"/>
</dbReference>
<evidence type="ECO:0000256" key="3">
    <source>
        <dbReference type="SAM" id="SignalP"/>
    </source>
</evidence>
<reference evidence="5" key="2">
    <citation type="submission" date="2023-01" db="EMBL/GenBank/DDBJ databases">
        <title>Draft genome sequence of Devosia yakushimensis strain NBRC 103855.</title>
        <authorList>
            <person name="Sun Q."/>
            <person name="Mori K."/>
        </authorList>
    </citation>
    <scope>NUCLEOTIDE SEQUENCE</scope>
    <source>
        <strain evidence="5">NBRC 103855</strain>
    </source>
</reference>
<comment type="similarity">
    <text evidence="1">Belongs to the transglycosylase Slt family.</text>
</comment>